<dbReference type="EMBL" id="CAWUHB010000060">
    <property type="protein sequence ID" value="CAK7231762.1"/>
    <property type="molecule type" value="Genomic_DNA"/>
</dbReference>
<gene>
    <name evidence="8" type="ORF">SCUCBS95973_008029</name>
</gene>
<evidence type="ECO:0000313" key="9">
    <source>
        <dbReference type="Proteomes" id="UP001642405"/>
    </source>
</evidence>
<comment type="caution">
    <text evidence="8">The sequence shown here is derived from an EMBL/GenBank/DDBJ whole genome shotgun (WGS) entry which is preliminary data.</text>
</comment>
<organism evidence="8 9">
    <name type="scientific">Sporothrix curviconia</name>
    <dbReference type="NCBI Taxonomy" id="1260050"/>
    <lineage>
        <taxon>Eukaryota</taxon>
        <taxon>Fungi</taxon>
        <taxon>Dikarya</taxon>
        <taxon>Ascomycota</taxon>
        <taxon>Pezizomycotina</taxon>
        <taxon>Sordariomycetes</taxon>
        <taxon>Sordariomycetidae</taxon>
        <taxon>Ophiostomatales</taxon>
        <taxon>Ophiostomataceae</taxon>
        <taxon>Sporothrix</taxon>
    </lineage>
</organism>
<comment type="similarity">
    <text evidence="2 6">Belongs to the peroxisomal membrane protein PXMP2/4 family.</text>
</comment>
<accession>A0ABP0CI49</accession>
<evidence type="ECO:0000256" key="6">
    <source>
        <dbReference type="RuleBase" id="RU363053"/>
    </source>
</evidence>
<evidence type="ECO:0000313" key="8">
    <source>
        <dbReference type="EMBL" id="CAK7231762.1"/>
    </source>
</evidence>
<dbReference type="PANTHER" id="PTHR11266">
    <property type="entry name" value="PEROXISOMAL MEMBRANE PROTEIN 2, PXMP2 MPV17"/>
    <property type="match status" value="1"/>
</dbReference>
<sequence length="219" mass="23662">MSAPPLLPITIQACALSVVSSLLAQVLGAYQNTTPLVEAFDWVAVLKFVVFAFIMTPPNVLWQTFLESSLPGKRKVLASEKGEKREQGGKPKESLNIPNTIIKTLLDQSFGSCVNTFMFCAYMAVWDLFVVQQQQQQQPLDVAALGGLVSAAVASRVSSDFVPFMKAGWRFWPWVSLGNFALVSDVATRNLVGGLAGIAWGVYVNLFAAGSSAVAVKEE</sequence>
<feature type="chain" id="PRO_5047322505" description="Integral membrane protein, Mpv17/PMP22 family" evidence="7">
    <location>
        <begin position="29"/>
        <end position="219"/>
    </location>
</feature>
<evidence type="ECO:0008006" key="10">
    <source>
        <dbReference type="Google" id="ProtNLM"/>
    </source>
</evidence>
<dbReference type="PANTHER" id="PTHR11266:SF80">
    <property type="entry name" value="PEROXISOMAL MEMBRANE PROTEIN 2"/>
    <property type="match status" value="1"/>
</dbReference>
<protein>
    <recommendedName>
        <fullName evidence="10">Integral membrane protein, Mpv17/PMP22 family</fullName>
    </recommendedName>
</protein>
<feature type="transmembrane region" description="Helical" evidence="6">
    <location>
        <begin position="48"/>
        <end position="66"/>
    </location>
</feature>
<keyword evidence="4 6" id="KW-1133">Transmembrane helix</keyword>
<keyword evidence="5 6" id="KW-0472">Membrane</keyword>
<evidence type="ECO:0000256" key="2">
    <source>
        <dbReference type="ARBA" id="ARBA00006824"/>
    </source>
</evidence>
<evidence type="ECO:0000256" key="7">
    <source>
        <dbReference type="SAM" id="SignalP"/>
    </source>
</evidence>
<reference evidence="8 9" key="1">
    <citation type="submission" date="2024-01" db="EMBL/GenBank/DDBJ databases">
        <authorList>
            <person name="Allen C."/>
            <person name="Tagirdzhanova G."/>
        </authorList>
    </citation>
    <scope>NUCLEOTIDE SEQUENCE [LARGE SCALE GENOMIC DNA]</scope>
</reference>
<evidence type="ECO:0000256" key="5">
    <source>
        <dbReference type="ARBA" id="ARBA00023136"/>
    </source>
</evidence>
<keyword evidence="7" id="KW-0732">Signal</keyword>
<dbReference type="Pfam" id="PF04117">
    <property type="entry name" value="Mpv17_PMP22"/>
    <property type="match status" value="1"/>
</dbReference>
<keyword evidence="9" id="KW-1185">Reference proteome</keyword>
<dbReference type="InterPro" id="IPR007248">
    <property type="entry name" value="Mpv17_PMP22"/>
</dbReference>
<dbReference type="Proteomes" id="UP001642405">
    <property type="component" value="Unassembled WGS sequence"/>
</dbReference>
<evidence type="ECO:0000256" key="1">
    <source>
        <dbReference type="ARBA" id="ARBA00004141"/>
    </source>
</evidence>
<evidence type="ECO:0000256" key="3">
    <source>
        <dbReference type="ARBA" id="ARBA00022692"/>
    </source>
</evidence>
<comment type="caution">
    <text evidence="6">Lacks conserved residue(s) required for the propagation of feature annotation.</text>
</comment>
<comment type="subcellular location">
    <subcellularLocation>
        <location evidence="1">Membrane</location>
        <topology evidence="1">Multi-pass membrane protein</topology>
    </subcellularLocation>
</comment>
<name>A0ABP0CI49_9PEZI</name>
<keyword evidence="3 6" id="KW-0812">Transmembrane</keyword>
<feature type="signal peptide" evidence="7">
    <location>
        <begin position="1"/>
        <end position="28"/>
    </location>
</feature>
<evidence type="ECO:0000256" key="4">
    <source>
        <dbReference type="ARBA" id="ARBA00022989"/>
    </source>
</evidence>
<proteinExistence type="inferred from homology"/>